<dbReference type="InterPro" id="IPR050476">
    <property type="entry name" value="Insect_CytP450_Detox"/>
</dbReference>
<sequence>MRTMLTLMDESAKQLTIYFKGQNKNIVELELKDTLMSTGKICNLFQLFDLKIASTKVGNLFQLIVNETISLREEKDKLKYEEYLYLPEAVKAATQKCEIGKTSKNVKFLTNEDITAQAIIFFIDGFETTSSLMCFAGHELAVNPHIHKKGEPTLKIKVGDLCWLPIFGEQWDPNYYPNPETFDPERFSEENKDKTRSGTYLPFGIGPRNCIGSRFALLETKILFFYLLLDFDIVTIDKIEDPLKLRKDGVFVLPENSFHVGLKRTQRDD</sequence>
<evidence type="ECO:0000256" key="1">
    <source>
        <dbReference type="ARBA" id="ARBA00001971"/>
    </source>
</evidence>
<dbReference type="PRINTS" id="PR00465">
    <property type="entry name" value="EP450IV"/>
</dbReference>
<dbReference type="STRING" id="1661398.A0A482W3A9"/>
<evidence type="ECO:0000256" key="14">
    <source>
        <dbReference type="PIRSR" id="PIRSR602403-1"/>
    </source>
</evidence>
<comment type="cofactor">
    <cofactor evidence="1 14">
        <name>heme</name>
        <dbReference type="ChEBI" id="CHEBI:30413"/>
    </cofactor>
</comment>
<comment type="function">
    <text evidence="2">May be involved in the metabolism of insect hormones and in the breakdown of synthetic insecticides.</text>
</comment>
<protein>
    <submittedName>
        <fullName evidence="16">p450 domain containing protein</fullName>
    </submittedName>
</protein>
<evidence type="ECO:0000313" key="17">
    <source>
        <dbReference type="Proteomes" id="UP000292052"/>
    </source>
</evidence>
<dbReference type="Pfam" id="PF00067">
    <property type="entry name" value="p450"/>
    <property type="match status" value="2"/>
</dbReference>
<keyword evidence="9" id="KW-0492">Microsome</keyword>
<comment type="caution">
    <text evidence="16">The sequence shown here is derived from an EMBL/GenBank/DDBJ whole genome shotgun (WGS) entry which is preliminary data.</text>
</comment>
<keyword evidence="12 15" id="KW-0503">Monooxygenase</keyword>
<keyword evidence="6 14" id="KW-0349">Heme</keyword>
<dbReference type="OrthoDB" id="2789670at2759"/>
<dbReference type="AlphaFoldDB" id="A0A482W3A9"/>
<comment type="subcellular location">
    <subcellularLocation>
        <location evidence="4">Endoplasmic reticulum membrane</location>
        <topology evidence="4">Peripheral membrane protein</topology>
    </subcellularLocation>
    <subcellularLocation>
        <location evidence="3">Microsome membrane</location>
        <topology evidence="3">Peripheral membrane protein</topology>
    </subcellularLocation>
</comment>
<evidence type="ECO:0000256" key="12">
    <source>
        <dbReference type="ARBA" id="ARBA00023033"/>
    </source>
</evidence>
<keyword evidence="13" id="KW-0472">Membrane</keyword>
<dbReference type="EMBL" id="QDEB01032459">
    <property type="protein sequence ID" value="RZC39631.1"/>
    <property type="molecule type" value="Genomic_DNA"/>
</dbReference>
<dbReference type="GO" id="GO:0004497">
    <property type="term" value="F:monooxygenase activity"/>
    <property type="evidence" value="ECO:0007669"/>
    <property type="project" value="UniProtKB-KW"/>
</dbReference>
<dbReference type="SUPFAM" id="SSF48264">
    <property type="entry name" value="Cytochrome P450"/>
    <property type="match status" value="1"/>
</dbReference>
<organism evidence="16 17">
    <name type="scientific">Asbolus verrucosus</name>
    <name type="common">Desert ironclad beetle</name>
    <dbReference type="NCBI Taxonomy" id="1661398"/>
    <lineage>
        <taxon>Eukaryota</taxon>
        <taxon>Metazoa</taxon>
        <taxon>Ecdysozoa</taxon>
        <taxon>Arthropoda</taxon>
        <taxon>Hexapoda</taxon>
        <taxon>Insecta</taxon>
        <taxon>Pterygota</taxon>
        <taxon>Neoptera</taxon>
        <taxon>Endopterygota</taxon>
        <taxon>Coleoptera</taxon>
        <taxon>Polyphaga</taxon>
        <taxon>Cucujiformia</taxon>
        <taxon>Tenebrionidae</taxon>
        <taxon>Pimeliinae</taxon>
        <taxon>Asbolus</taxon>
    </lineage>
</organism>
<keyword evidence="8" id="KW-0256">Endoplasmic reticulum</keyword>
<dbReference type="PANTHER" id="PTHR24292:SF54">
    <property type="entry name" value="CYP9F3-RELATED"/>
    <property type="match status" value="1"/>
</dbReference>
<evidence type="ECO:0000256" key="3">
    <source>
        <dbReference type="ARBA" id="ARBA00004174"/>
    </source>
</evidence>
<dbReference type="Gene3D" id="1.10.630.10">
    <property type="entry name" value="Cytochrome P450"/>
    <property type="match status" value="2"/>
</dbReference>
<feature type="binding site" description="axial binding residue" evidence="14">
    <location>
        <position position="210"/>
    </location>
    <ligand>
        <name>heme</name>
        <dbReference type="ChEBI" id="CHEBI:30413"/>
    </ligand>
    <ligandPart>
        <name>Fe</name>
        <dbReference type="ChEBI" id="CHEBI:18248"/>
    </ligandPart>
</feature>
<dbReference type="InterPro" id="IPR036396">
    <property type="entry name" value="Cyt_P450_sf"/>
</dbReference>
<dbReference type="PANTHER" id="PTHR24292">
    <property type="entry name" value="CYTOCHROME P450"/>
    <property type="match status" value="1"/>
</dbReference>
<evidence type="ECO:0000256" key="2">
    <source>
        <dbReference type="ARBA" id="ARBA00003690"/>
    </source>
</evidence>
<dbReference type="InterPro" id="IPR001128">
    <property type="entry name" value="Cyt_P450"/>
</dbReference>
<evidence type="ECO:0000256" key="15">
    <source>
        <dbReference type="RuleBase" id="RU000461"/>
    </source>
</evidence>
<proteinExistence type="inferred from homology"/>
<evidence type="ECO:0000256" key="9">
    <source>
        <dbReference type="ARBA" id="ARBA00022848"/>
    </source>
</evidence>
<keyword evidence="11 14" id="KW-0408">Iron</keyword>
<gene>
    <name evidence="16" type="ORF">BDFB_008374</name>
</gene>
<dbReference type="Proteomes" id="UP000292052">
    <property type="component" value="Unassembled WGS sequence"/>
</dbReference>
<reference evidence="16 17" key="1">
    <citation type="submission" date="2017-03" db="EMBL/GenBank/DDBJ databases">
        <title>Genome of the blue death feigning beetle - Asbolus verrucosus.</title>
        <authorList>
            <person name="Rider S.D."/>
        </authorList>
    </citation>
    <scope>NUCLEOTIDE SEQUENCE [LARGE SCALE GENOMIC DNA]</scope>
    <source>
        <strain evidence="16">Butters</strain>
        <tissue evidence="16">Head and leg muscle</tissue>
    </source>
</reference>
<evidence type="ECO:0000313" key="16">
    <source>
        <dbReference type="EMBL" id="RZC39631.1"/>
    </source>
</evidence>
<evidence type="ECO:0000256" key="11">
    <source>
        <dbReference type="ARBA" id="ARBA00023004"/>
    </source>
</evidence>
<evidence type="ECO:0000256" key="10">
    <source>
        <dbReference type="ARBA" id="ARBA00023002"/>
    </source>
</evidence>
<evidence type="ECO:0000256" key="13">
    <source>
        <dbReference type="ARBA" id="ARBA00023136"/>
    </source>
</evidence>
<dbReference type="GO" id="GO:0016705">
    <property type="term" value="F:oxidoreductase activity, acting on paired donors, with incorporation or reduction of molecular oxygen"/>
    <property type="evidence" value="ECO:0007669"/>
    <property type="project" value="InterPro"/>
</dbReference>
<keyword evidence="17" id="KW-1185">Reference proteome</keyword>
<dbReference type="PRINTS" id="PR00385">
    <property type="entry name" value="P450"/>
</dbReference>
<keyword evidence="10 15" id="KW-0560">Oxidoreductase</keyword>
<dbReference type="InterPro" id="IPR017972">
    <property type="entry name" value="Cyt_P450_CS"/>
</dbReference>
<evidence type="ECO:0000256" key="4">
    <source>
        <dbReference type="ARBA" id="ARBA00004406"/>
    </source>
</evidence>
<accession>A0A482W3A9</accession>
<evidence type="ECO:0000256" key="7">
    <source>
        <dbReference type="ARBA" id="ARBA00022723"/>
    </source>
</evidence>
<keyword evidence="7 14" id="KW-0479">Metal-binding</keyword>
<dbReference type="GO" id="GO:0005506">
    <property type="term" value="F:iron ion binding"/>
    <property type="evidence" value="ECO:0007669"/>
    <property type="project" value="InterPro"/>
</dbReference>
<dbReference type="InterPro" id="IPR002403">
    <property type="entry name" value="Cyt_P450_E_grp-IV"/>
</dbReference>
<evidence type="ECO:0000256" key="8">
    <source>
        <dbReference type="ARBA" id="ARBA00022824"/>
    </source>
</evidence>
<dbReference type="GO" id="GO:0005789">
    <property type="term" value="C:endoplasmic reticulum membrane"/>
    <property type="evidence" value="ECO:0007669"/>
    <property type="project" value="UniProtKB-SubCell"/>
</dbReference>
<evidence type="ECO:0000256" key="5">
    <source>
        <dbReference type="ARBA" id="ARBA00010617"/>
    </source>
</evidence>
<comment type="similarity">
    <text evidence="5 15">Belongs to the cytochrome P450 family.</text>
</comment>
<evidence type="ECO:0000256" key="6">
    <source>
        <dbReference type="ARBA" id="ARBA00022617"/>
    </source>
</evidence>
<dbReference type="GO" id="GO:0020037">
    <property type="term" value="F:heme binding"/>
    <property type="evidence" value="ECO:0007669"/>
    <property type="project" value="InterPro"/>
</dbReference>
<dbReference type="PROSITE" id="PS00086">
    <property type="entry name" value="CYTOCHROME_P450"/>
    <property type="match status" value="1"/>
</dbReference>
<name>A0A482W3A9_ASBVE</name>